<dbReference type="RefSeq" id="WP_230214460.1">
    <property type="nucleotide sequence ID" value="NZ_JAJKFT010000002.1"/>
</dbReference>
<dbReference type="Proteomes" id="UP001139103">
    <property type="component" value="Unassembled WGS sequence"/>
</dbReference>
<evidence type="ECO:0000313" key="2">
    <source>
        <dbReference type="Proteomes" id="UP001139103"/>
    </source>
</evidence>
<sequence>AAESFDAAGDFLSAGKKLLDTRCPAFKAVSAVRNNARGYWRAISLPFPEPAIRLIPQNRLQAFQDEMGRFRDDLTLAVTNLDAEFEELKSAARIRLGTLYNERDYPVSLDGAFEVSWDFPSVEPPTYLRRLDPELFEAESRRVQARFDEAVQMAEQAFVEELGRLVSHLTERLTGEADGQPKVFRDSAIGNLQEFFTRFQSLNLRSSEQLDSLVEQCRQIVQGVRPQTLRDDANLRREVASQLSGVTGLLDDLLVDRPRRRLLRTPK</sequence>
<organism evidence="1 2">
    <name type="scientific">Blastopirellula sediminis</name>
    <dbReference type="NCBI Taxonomy" id="2894196"/>
    <lineage>
        <taxon>Bacteria</taxon>
        <taxon>Pseudomonadati</taxon>
        <taxon>Planctomycetota</taxon>
        <taxon>Planctomycetia</taxon>
        <taxon>Pirellulales</taxon>
        <taxon>Pirellulaceae</taxon>
        <taxon>Blastopirellula</taxon>
    </lineage>
</organism>
<dbReference type="EMBL" id="JAJKFT010000002">
    <property type="protein sequence ID" value="MCC9626946.1"/>
    <property type="molecule type" value="Genomic_DNA"/>
</dbReference>
<proteinExistence type="predicted"/>
<dbReference type="AlphaFoldDB" id="A0A9X1MHN1"/>
<reference evidence="1" key="1">
    <citation type="submission" date="2021-11" db="EMBL/GenBank/DDBJ databases">
        <title>Genome sequence.</title>
        <authorList>
            <person name="Sun Q."/>
        </authorList>
    </citation>
    <scope>NUCLEOTIDE SEQUENCE</scope>
    <source>
        <strain evidence="1">JC732</strain>
    </source>
</reference>
<name>A0A9X1MHN1_9BACT</name>
<keyword evidence="2" id="KW-1185">Reference proteome</keyword>
<feature type="non-terminal residue" evidence="1">
    <location>
        <position position="1"/>
    </location>
</feature>
<accession>A0A9X1MHN1</accession>
<evidence type="ECO:0000313" key="1">
    <source>
        <dbReference type="EMBL" id="MCC9626946.1"/>
    </source>
</evidence>
<comment type="caution">
    <text evidence="1">The sequence shown here is derived from an EMBL/GenBank/DDBJ whole genome shotgun (WGS) entry which is preliminary data.</text>
</comment>
<protein>
    <submittedName>
        <fullName evidence="1">Uncharacterized protein</fullName>
    </submittedName>
</protein>
<gene>
    <name evidence="1" type="ORF">LOC68_00870</name>
</gene>